<proteinExistence type="predicted"/>
<protein>
    <submittedName>
        <fullName evidence="2">Uncharacterized protein</fullName>
    </submittedName>
</protein>
<dbReference type="Pfam" id="PF14441">
    <property type="entry name" value="OTT_1508_deam"/>
    <property type="match status" value="1"/>
</dbReference>
<gene>
    <name evidence="2" type="ORF">JMJ35_000522</name>
</gene>
<dbReference type="AlphaFoldDB" id="A0AA39R9H6"/>
<keyword evidence="3" id="KW-1185">Reference proteome</keyword>
<name>A0AA39R9H6_9LECA</name>
<dbReference type="InterPro" id="IPR027796">
    <property type="entry name" value="OTT_1508_deam-like"/>
</dbReference>
<reference evidence="2" key="1">
    <citation type="submission" date="2023-03" db="EMBL/GenBank/DDBJ databases">
        <title>Complete genome of Cladonia borealis.</title>
        <authorList>
            <person name="Park H."/>
        </authorList>
    </citation>
    <scope>NUCLEOTIDE SEQUENCE</scope>
    <source>
        <strain evidence="2">ANT050790</strain>
    </source>
</reference>
<evidence type="ECO:0000313" key="2">
    <source>
        <dbReference type="EMBL" id="KAK0517367.1"/>
    </source>
</evidence>
<feature type="region of interest" description="Disordered" evidence="1">
    <location>
        <begin position="1"/>
        <end position="27"/>
    </location>
</feature>
<sequence length="704" mass="81594">MKSKEVRKSNRNDEKNPRLNDLQDAGNEDRSAAAFKIDKDDALVWEQPGFNKYEFYAAAQYLQRHEKNQGFYKSNDTQGSAIRNGLPTDKVACEMLDCLALLFARVKNSKTSPEHVTATALKRTEQRVEIWIAKNHGPKVVDEDFRADLEQWFNSKGAWTKNASLMANDIARFWHSRLEYYNNSITSLWKQFCPVDLDKQKATMKTGSQAMPVNEIEDDLPHVSAAYVALHSIYEEEKADLDDLKSTWKKVKAFCMKGKLSLEQISQVDETMLPIEKQSYMISPEGKPESHVQITRKFSKLLKHLRLLGTIDRAIRAFTKFRERVNNETQIRLTFLDAIQCPPLSAKELGCSSDRLRRWMESTTNLQFKRELQDMLDARDPTRNCVKEPLSLGRYFHCELQMLDKFLDDTSVNDYFGCSKLSCYMCWGVLRGSPFRTRDTHANLWSACAFPFNLKGQGSNKRYELLFALKRTQDHLVEKVLRRSVDPQFKFGDMMSVAETWPEGELLDRNGTRSRNIGVFRVMTTRAIRIPEDDEPVLEMVDFRCSTHWGSYSMSTLGPDEVIPYERIIPYTWFLDPQQPEFSDLEGIVHSKQVTVDDDGSEKSEIRICARRNGRVNPSNGSSSRIGVNQWYKNIIMDTRNYEYDLADPVCPWKGDLYIYRTLPRRVKSEVRPIEREEMADVIRKSRRALSEMWVSSVHLEARK</sequence>
<dbReference type="Proteomes" id="UP001166286">
    <property type="component" value="Unassembled WGS sequence"/>
</dbReference>
<accession>A0AA39R9H6</accession>
<evidence type="ECO:0000256" key="1">
    <source>
        <dbReference type="SAM" id="MobiDB-lite"/>
    </source>
</evidence>
<comment type="caution">
    <text evidence="2">The sequence shown here is derived from an EMBL/GenBank/DDBJ whole genome shotgun (WGS) entry which is preliminary data.</text>
</comment>
<evidence type="ECO:0000313" key="3">
    <source>
        <dbReference type="Proteomes" id="UP001166286"/>
    </source>
</evidence>
<organism evidence="2 3">
    <name type="scientific">Cladonia borealis</name>
    <dbReference type="NCBI Taxonomy" id="184061"/>
    <lineage>
        <taxon>Eukaryota</taxon>
        <taxon>Fungi</taxon>
        <taxon>Dikarya</taxon>
        <taxon>Ascomycota</taxon>
        <taxon>Pezizomycotina</taxon>
        <taxon>Lecanoromycetes</taxon>
        <taxon>OSLEUM clade</taxon>
        <taxon>Lecanoromycetidae</taxon>
        <taxon>Lecanorales</taxon>
        <taxon>Lecanorineae</taxon>
        <taxon>Cladoniaceae</taxon>
        <taxon>Cladonia</taxon>
    </lineage>
</organism>
<feature type="compositionally biased region" description="Basic and acidic residues" evidence="1">
    <location>
        <begin position="1"/>
        <end position="18"/>
    </location>
</feature>
<dbReference type="EMBL" id="JAFEKC020000001">
    <property type="protein sequence ID" value="KAK0517367.1"/>
    <property type="molecule type" value="Genomic_DNA"/>
</dbReference>